<evidence type="ECO:0000313" key="1">
    <source>
        <dbReference type="EMBL" id="CDW46206.1"/>
    </source>
</evidence>
<organism evidence="1">
    <name type="scientific">Lepeophtheirus salmonis</name>
    <name type="common">Salmon louse</name>
    <name type="synonym">Caligus salmonis</name>
    <dbReference type="NCBI Taxonomy" id="72036"/>
    <lineage>
        <taxon>Eukaryota</taxon>
        <taxon>Metazoa</taxon>
        <taxon>Ecdysozoa</taxon>
        <taxon>Arthropoda</taxon>
        <taxon>Crustacea</taxon>
        <taxon>Multicrustacea</taxon>
        <taxon>Hexanauplia</taxon>
        <taxon>Copepoda</taxon>
        <taxon>Siphonostomatoida</taxon>
        <taxon>Caligidae</taxon>
        <taxon>Lepeophtheirus</taxon>
    </lineage>
</organism>
<dbReference type="EMBL" id="HACA01028845">
    <property type="protein sequence ID" value="CDW46206.1"/>
    <property type="molecule type" value="Transcribed_RNA"/>
</dbReference>
<accession>A0A0K2V8E2</accession>
<protein>
    <submittedName>
        <fullName evidence="1">Uncharacterized protein</fullName>
    </submittedName>
</protein>
<proteinExistence type="predicted"/>
<reference evidence="1" key="1">
    <citation type="submission" date="2014-05" db="EMBL/GenBank/DDBJ databases">
        <authorList>
            <person name="Chronopoulou M."/>
        </authorList>
    </citation>
    <scope>NUCLEOTIDE SEQUENCE</scope>
    <source>
        <tissue evidence="1">Whole organism</tissue>
    </source>
</reference>
<sequence length="84" mass="9599">MATHYVSQVTSSCFQTPSTFHMNISSVLFVDSTPPRIWTPSPLTLFYLSPNVLHATDVVYHTVIPRVLLFSLREKCYHDIDKTV</sequence>
<name>A0A0K2V8E2_LEPSM</name>
<dbReference type="AlphaFoldDB" id="A0A0K2V8E2"/>